<feature type="transmembrane region" description="Helical" evidence="8">
    <location>
        <begin position="150"/>
        <end position="174"/>
    </location>
</feature>
<comment type="subcellular location">
    <subcellularLocation>
        <location evidence="2">Membrane</location>
        <topology evidence="2">Multi-pass membrane protein</topology>
    </subcellularLocation>
</comment>
<feature type="transmembrane region" description="Helical" evidence="8">
    <location>
        <begin position="180"/>
        <end position="200"/>
    </location>
</feature>
<evidence type="ECO:0000256" key="7">
    <source>
        <dbReference type="ARBA" id="ARBA00023136"/>
    </source>
</evidence>
<evidence type="ECO:0000313" key="11">
    <source>
        <dbReference type="Proteomes" id="UP000469081"/>
    </source>
</evidence>
<keyword evidence="7 8" id="KW-0472">Membrane</keyword>
<evidence type="ECO:0000256" key="1">
    <source>
        <dbReference type="ARBA" id="ARBA00003279"/>
    </source>
</evidence>
<dbReference type="PROSITE" id="PS50850">
    <property type="entry name" value="MFS"/>
    <property type="match status" value="1"/>
</dbReference>
<accession>A0A6I4RW34</accession>
<evidence type="ECO:0000256" key="5">
    <source>
        <dbReference type="ARBA" id="ARBA00022692"/>
    </source>
</evidence>
<dbReference type="GO" id="GO:0022857">
    <property type="term" value="F:transmembrane transporter activity"/>
    <property type="evidence" value="ECO:0007669"/>
    <property type="project" value="InterPro"/>
</dbReference>
<feature type="transmembrane region" description="Helical" evidence="8">
    <location>
        <begin position="386"/>
        <end position="407"/>
    </location>
</feature>
<organism evidence="10 11">
    <name type="scientific">Francisella tularensis</name>
    <dbReference type="NCBI Taxonomy" id="263"/>
    <lineage>
        <taxon>Bacteria</taxon>
        <taxon>Pseudomonadati</taxon>
        <taxon>Pseudomonadota</taxon>
        <taxon>Gammaproteobacteria</taxon>
        <taxon>Thiotrichales</taxon>
        <taxon>Francisellaceae</taxon>
        <taxon>Francisella</taxon>
    </lineage>
</organism>
<proteinExistence type="inferred from homology"/>
<dbReference type="PANTHER" id="PTHR23504:SF15">
    <property type="entry name" value="MAJOR FACILITATOR SUPERFAMILY (MFS) PROFILE DOMAIN-CONTAINING PROTEIN"/>
    <property type="match status" value="1"/>
</dbReference>
<feature type="transmembrane region" description="Helical" evidence="8">
    <location>
        <begin position="88"/>
        <end position="109"/>
    </location>
</feature>
<comment type="similarity">
    <text evidence="3">Belongs to the major facilitator superfamily. TCR/Tet family.</text>
</comment>
<name>A0A6I4RW34_FRATU</name>
<feature type="transmembrane region" description="Helical" evidence="8">
    <location>
        <begin position="297"/>
        <end position="316"/>
    </location>
</feature>
<feature type="transmembrane region" description="Helical" evidence="8">
    <location>
        <begin position="322"/>
        <end position="343"/>
    </location>
</feature>
<sequence>MRSTMKLHTKNILIPVLITTIIIDIMGAGLVFPIMPSLFFGQSCITFGDPGGNFQNWYYSIALACWPLGLMIGCPIIGELSDKYGRKIILIVALSTTCVSYILSAYAIYSHHYLLFVASRFVCGLAGGAFEIAQAAVIDISTEEDKSKNLGYITMAASLGFVVGPIVTSFVSIMNISHTLPFIFAAVLSLLNIIFIVIIMTKDLPKNPGLVIQLGTIYKTISFLLSDKRVRLIGVVYLLVQCAWGFYGQGIALFLNLTYSYTVSQTGAFYALMGLSTALASIIIQPIIFAKLSNQVAFVRAAVVCGVGFIFVAILTNQIAQWLLTIVLSSSQLICYTALLAMISGAVTDKEQGKAMGAAGAGFGLAWFLNDIMMGHLASISPSSPISFGGGMYFIAAIIFVFSIKILRERVQ</sequence>
<protein>
    <submittedName>
        <fullName evidence="10">MFS transporter</fullName>
    </submittedName>
</protein>
<evidence type="ECO:0000256" key="4">
    <source>
        <dbReference type="ARBA" id="ARBA00022448"/>
    </source>
</evidence>
<keyword evidence="6 8" id="KW-1133">Transmembrane helix</keyword>
<feature type="transmembrane region" description="Helical" evidence="8">
    <location>
        <begin position="56"/>
        <end position="76"/>
    </location>
</feature>
<dbReference type="InterPro" id="IPR001958">
    <property type="entry name" value="Tet-R_TetA/multi-R_MdtG-like"/>
</dbReference>
<feature type="transmembrane region" description="Helical" evidence="8">
    <location>
        <begin position="355"/>
        <end position="374"/>
    </location>
</feature>
<dbReference type="GO" id="GO:0016020">
    <property type="term" value="C:membrane"/>
    <property type="evidence" value="ECO:0007669"/>
    <property type="project" value="UniProtKB-SubCell"/>
</dbReference>
<dbReference type="SUPFAM" id="SSF103473">
    <property type="entry name" value="MFS general substrate transporter"/>
    <property type="match status" value="1"/>
</dbReference>
<dbReference type="PROSITE" id="PS00216">
    <property type="entry name" value="SUGAR_TRANSPORT_1"/>
    <property type="match status" value="1"/>
</dbReference>
<evidence type="ECO:0000313" key="10">
    <source>
        <dbReference type="EMBL" id="MWZ39869.1"/>
    </source>
</evidence>
<evidence type="ECO:0000256" key="8">
    <source>
        <dbReference type="SAM" id="Phobius"/>
    </source>
</evidence>
<evidence type="ECO:0000256" key="3">
    <source>
        <dbReference type="ARBA" id="ARBA00007520"/>
    </source>
</evidence>
<feature type="domain" description="Major facilitator superfamily (MFS) profile" evidence="9">
    <location>
        <begin position="13"/>
        <end position="412"/>
    </location>
</feature>
<dbReference type="EMBL" id="VJEZ01000005">
    <property type="protein sequence ID" value="MWZ39869.1"/>
    <property type="molecule type" value="Genomic_DNA"/>
</dbReference>
<dbReference type="InterPro" id="IPR005829">
    <property type="entry name" value="Sugar_transporter_CS"/>
</dbReference>
<dbReference type="InterPro" id="IPR011701">
    <property type="entry name" value="MFS"/>
</dbReference>
<comment type="function">
    <text evidence="1">Resistance to tetracycline by an active tetracycline efflux. This is an energy-dependent process that decreases the accumulation of the antibiotic in whole cells. This protein functions as a metal-tetracycline/H(+) antiporter.</text>
</comment>
<dbReference type="InterPro" id="IPR020846">
    <property type="entry name" value="MFS_dom"/>
</dbReference>
<keyword evidence="5 8" id="KW-0812">Transmembrane</keyword>
<dbReference type="Pfam" id="PF07690">
    <property type="entry name" value="MFS_1"/>
    <property type="match status" value="1"/>
</dbReference>
<dbReference type="InterPro" id="IPR036259">
    <property type="entry name" value="MFS_trans_sf"/>
</dbReference>
<reference evidence="10 11" key="1">
    <citation type="submission" date="2019-06" db="EMBL/GenBank/DDBJ databases">
        <title>Phylogeography and genetic diversity of Francisella tularensis subsp. holarctica in France (1947-2018).</title>
        <authorList>
            <person name="Kevin M."/>
            <person name="Madani N."/>
            <person name="Maurin M."/>
        </authorList>
    </citation>
    <scope>NUCLEOTIDE SEQUENCE [LARGE SCALE GENOMIC DNA]</scope>
    <source>
        <strain evidence="10 11">ATCC 15482</strain>
    </source>
</reference>
<feature type="transmembrane region" description="Helical" evidence="8">
    <location>
        <begin position="232"/>
        <end position="255"/>
    </location>
</feature>
<evidence type="ECO:0000256" key="6">
    <source>
        <dbReference type="ARBA" id="ARBA00022989"/>
    </source>
</evidence>
<feature type="transmembrane region" description="Helical" evidence="8">
    <location>
        <begin position="12"/>
        <end position="36"/>
    </location>
</feature>
<evidence type="ECO:0000256" key="2">
    <source>
        <dbReference type="ARBA" id="ARBA00004141"/>
    </source>
</evidence>
<dbReference type="PANTHER" id="PTHR23504">
    <property type="entry name" value="MAJOR FACILITATOR SUPERFAMILY DOMAIN-CONTAINING PROTEIN 10"/>
    <property type="match status" value="1"/>
</dbReference>
<feature type="transmembrane region" description="Helical" evidence="8">
    <location>
        <begin position="267"/>
        <end position="290"/>
    </location>
</feature>
<dbReference type="PRINTS" id="PR01035">
    <property type="entry name" value="TCRTETA"/>
</dbReference>
<evidence type="ECO:0000259" key="9">
    <source>
        <dbReference type="PROSITE" id="PS50850"/>
    </source>
</evidence>
<comment type="caution">
    <text evidence="10">The sequence shown here is derived from an EMBL/GenBank/DDBJ whole genome shotgun (WGS) entry which is preliminary data.</text>
</comment>
<gene>
    <name evidence="10" type="ORF">FNC33_04815</name>
</gene>
<dbReference type="Gene3D" id="1.20.1250.20">
    <property type="entry name" value="MFS general substrate transporter like domains"/>
    <property type="match status" value="1"/>
</dbReference>
<dbReference type="AlphaFoldDB" id="A0A6I4RW34"/>
<dbReference type="CDD" id="cd17330">
    <property type="entry name" value="MFS_SLC46_TetA_like"/>
    <property type="match status" value="1"/>
</dbReference>
<dbReference type="Proteomes" id="UP000469081">
    <property type="component" value="Unassembled WGS sequence"/>
</dbReference>
<keyword evidence="4" id="KW-0813">Transport</keyword>